<gene>
    <name evidence="1" type="ORF">SEUCBS140593_010128</name>
</gene>
<dbReference type="Proteomes" id="UP001642482">
    <property type="component" value="Unassembled WGS sequence"/>
</dbReference>
<evidence type="ECO:0000313" key="2">
    <source>
        <dbReference type="Proteomes" id="UP001642482"/>
    </source>
</evidence>
<comment type="caution">
    <text evidence="1">The sequence shown here is derived from an EMBL/GenBank/DDBJ whole genome shotgun (WGS) entry which is preliminary data.</text>
</comment>
<organism evidence="1 2">
    <name type="scientific">Sporothrix eucalyptigena</name>
    <dbReference type="NCBI Taxonomy" id="1812306"/>
    <lineage>
        <taxon>Eukaryota</taxon>
        <taxon>Fungi</taxon>
        <taxon>Dikarya</taxon>
        <taxon>Ascomycota</taxon>
        <taxon>Pezizomycotina</taxon>
        <taxon>Sordariomycetes</taxon>
        <taxon>Sordariomycetidae</taxon>
        <taxon>Ophiostomatales</taxon>
        <taxon>Ophiostomataceae</taxon>
        <taxon>Sporothrix</taxon>
    </lineage>
</organism>
<sequence>MPTASNPPLSPEVAPIKGSDAVTVPIETSLVKSLSKPFEAEADYDLGSLSRLPPELLFVLCRELDVRSCITLRQVNRCARETISSLVEYRAVTKHALHVVQAVLWSGMGPRVTFPDLYRLLCTHECMICSFPDSSDSFRFYDSRAPKNRPKIAPGVKGLEAGRAALQQAIADCPKDGTVLTPSKKRPTALTVLSMQQDAEGKDDIVDWGETTAGVYLFLPTLTRCCKACLEESPRLRIVPMKQLRIAADIPRRHFLPLACTPWHIEKKAAPKSKAKAKGKQTKAKTAHMENKLSAATITQGDAARLLFDAGFTSKRVKEVLYASGHLGQFCWWDEVAMRADFTVRLPFLDQRTSTAGSGYTCRGCDAVIQKMYGHLEVQLEYTNTVFSTKAAFLAHFDVCPYAMELWKKETKRVRERRA</sequence>
<protein>
    <recommendedName>
        <fullName evidence="3">F-box domain-containing protein</fullName>
    </recommendedName>
</protein>
<reference evidence="1 2" key="1">
    <citation type="submission" date="2024-01" db="EMBL/GenBank/DDBJ databases">
        <authorList>
            <person name="Allen C."/>
            <person name="Tagirdzhanova G."/>
        </authorList>
    </citation>
    <scope>NUCLEOTIDE SEQUENCE [LARGE SCALE GENOMIC DNA]</scope>
</reference>
<accession>A0ABP0D062</accession>
<proteinExistence type="predicted"/>
<name>A0ABP0D062_9PEZI</name>
<keyword evidence="2" id="KW-1185">Reference proteome</keyword>
<evidence type="ECO:0000313" key="1">
    <source>
        <dbReference type="EMBL" id="CAK7237790.1"/>
    </source>
</evidence>
<dbReference type="EMBL" id="CAWUHD010000192">
    <property type="protein sequence ID" value="CAK7237790.1"/>
    <property type="molecule type" value="Genomic_DNA"/>
</dbReference>
<evidence type="ECO:0008006" key="3">
    <source>
        <dbReference type="Google" id="ProtNLM"/>
    </source>
</evidence>